<protein>
    <recommendedName>
        <fullName evidence="7">TIGR00267 family protein</fullName>
    </recommendedName>
</protein>
<feature type="transmembrane region" description="Helical" evidence="5">
    <location>
        <begin position="137"/>
        <end position="156"/>
    </location>
</feature>
<feature type="transmembrane region" description="Helical" evidence="5">
    <location>
        <begin position="105"/>
        <end position="131"/>
    </location>
</feature>
<evidence type="ECO:0000313" key="6">
    <source>
        <dbReference type="EMBL" id="HGT82241.1"/>
    </source>
</evidence>
<dbReference type="InterPro" id="IPR008217">
    <property type="entry name" value="Ccc1_fam"/>
</dbReference>
<dbReference type="AlphaFoldDB" id="A0A7J3M033"/>
<evidence type="ECO:0000256" key="1">
    <source>
        <dbReference type="ARBA" id="ARBA00004127"/>
    </source>
</evidence>
<dbReference type="EMBL" id="DSYZ01000015">
    <property type="protein sequence ID" value="HGT82241.1"/>
    <property type="molecule type" value="Genomic_DNA"/>
</dbReference>
<dbReference type="Pfam" id="PF01988">
    <property type="entry name" value="VIT1"/>
    <property type="match status" value="2"/>
</dbReference>
<organism evidence="6">
    <name type="scientific">Archaeoglobus fulgidus</name>
    <dbReference type="NCBI Taxonomy" id="2234"/>
    <lineage>
        <taxon>Archaea</taxon>
        <taxon>Methanobacteriati</taxon>
        <taxon>Methanobacteriota</taxon>
        <taxon>Archaeoglobi</taxon>
        <taxon>Archaeoglobales</taxon>
        <taxon>Archaeoglobaceae</taxon>
        <taxon>Archaeoglobus</taxon>
    </lineage>
</organism>
<comment type="caution">
    <text evidence="6">The sequence shown here is derived from an EMBL/GenBank/DDBJ whole genome shotgun (WGS) entry which is preliminary data.</text>
</comment>
<feature type="transmembrane region" description="Helical" evidence="5">
    <location>
        <begin position="168"/>
        <end position="185"/>
    </location>
</feature>
<feature type="transmembrane region" description="Helical" evidence="5">
    <location>
        <begin position="21"/>
        <end position="45"/>
    </location>
</feature>
<reference evidence="6" key="1">
    <citation type="journal article" date="2020" name="mSystems">
        <title>Genome- and Community-Level Interaction Insights into Carbon Utilization and Element Cycling Functions of Hydrothermarchaeota in Hydrothermal Sediment.</title>
        <authorList>
            <person name="Zhou Z."/>
            <person name="Liu Y."/>
            <person name="Xu W."/>
            <person name="Pan J."/>
            <person name="Luo Z.H."/>
            <person name="Li M."/>
        </authorList>
    </citation>
    <scope>NUCLEOTIDE SEQUENCE [LARGE SCALE GENOMIC DNA]</scope>
    <source>
        <strain evidence="6">SpSt-587</strain>
    </source>
</reference>
<keyword evidence="4 5" id="KW-0472">Membrane</keyword>
<sequence length="191" mass="21006">MIPRDFRTYFEIADVSAVSRRYFVIGFFDGLITIAGLIIGAFISGENDSKLILTIGFATALALGISSMWGAFEIERIEQKVEKKRREKYMLSKLEDSIIEDAHRFATVFTSFIHGIAPILGAIVLIIPYAFLSPLEAFEVAIAICCFSFFILGVVIGKMGGENAVLNGLRMLVFGIVVILVVLIINPGHVI</sequence>
<accession>A0A7J3M033</accession>
<proteinExistence type="predicted"/>
<gene>
    <name evidence="6" type="ORF">ENT52_00700</name>
</gene>
<dbReference type="GO" id="GO:0012505">
    <property type="term" value="C:endomembrane system"/>
    <property type="evidence" value="ECO:0007669"/>
    <property type="project" value="UniProtKB-SubCell"/>
</dbReference>
<dbReference type="GO" id="GO:0005384">
    <property type="term" value="F:manganese ion transmembrane transporter activity"/>
    <property type="evidence" value="ECO:0007669"/>
    <property type="project" value="InterPro"/>
</dbReference>
<evidence type="ECO:0000256" key="3">
    <source>
        <dbReference type="ARBA" id="ARBA00022989"/>
    </source>
</evidence>
<comment type="subcellular location">
    <subcellularLocation>
        <location evidence="1">Endomembrane system</location>
        <topology evidence="1">Multi-pass membrane protein</topology>
    </subcellularLocation>
</comment>
<dbReference type="GO" id="GO:0030026">
    <property type="term" value="P:intracellular manganese ion homeostasis"/>
    <property type="evidence" value="ECO:0007669"/>
    <property type="project" value="InterPro"/>
</dbReference>
<keyword evidence="3 5" id="KW-1133">Transmembrane helix</keyword>
<evidence type="ECO:0008006" key="7">
    <source>
        <dbReference type="Google" id="ProtNLM"/>
    </source>
</evidence>
<feature type="transmembrane region" description="Helical" evidence="5">
    <location>
        <begin position="51"/>
        <end position="72"/>
    </location>
</feature>
<name>A0A7J3M033_ARCFL</name>
<keyword evidence="2 5" id="KW-0812">Transmembrane</keyword>
<evidence type="ECO:0000256" key="2">
    <source>
        <dbReference type="ARBA" id="ARBA00022692"/>
    </source>
</evidence>
<evidence type="ECO:0000256" key="5">
    <source>
        <dbReference type="SAM" id="Phobius"/>
    </source>
</evidence>
<evidence type="ECO:0000256" key="4">
    <source>
        <dbReference type="ARBA" id="ARBA00023136"/>
    </source>
</evidence>